<sequence>MEKLQDIELKKILTELADMLQKVYQEKLKAVILYGSVARGTATDESDIDIMVLVDGTDQELRMFEDKLSDVSTDISIKYFKVFSIIDVSYQEYMTWMTISPFYRNVSEEGVVLYAA</sequence>
<evidence type="ECO:0000313" key="2">
    <source>
        <dbReference type="EMBL" id="CUO71820.1"/>
    </source>
</evidence>
<dbReference type="EMBL" id="CZAL01000001">
    <property type="protein sequence ID" value="CUO71820.1"/>
    <property type="molecule type" value="Genomic_DNA"/>
</dbReference>
<accession>A0A174HFB6</accession>
<evidence type="ECO:0000259" key="1">
    <source>
        <dbReference type="Pfam" id="PF18765"/>
    </source>
</evidence>
<gene>
    <name evidence="2" type="ORF">ERS852498_00325</name>
</gene>
<protein>
    <submittedName>
        <fullName evidence="2">Predicted nucleotidyltransferases</fullName>
    </submittedName>
</protein>
<name>A0A174HFB6_9FIRM</name>
<keyword evidence="2" id="KW-0808">Transferase</keyword>
<dbReference type="GO" id="GO:0016740">
    <property type="term" value="F:transferase activity"/>
    <property type="evidence" value="ECO:0007669"/>
    <property type="project" value="UniProtKB-KW"/>
</dbReference>
<dbReference type="RefSeq" id="WP_055265120.1">
    <property type="nucleotide sequence ID" value="NZ_CZAL01000001.1"/>
</dbReference>
<dbReference type="PANTHER" id="PTHR33933">
    <property type="entry name" value="NUCLEOTIDYLTRANSFERASE"/>
    <property type="match status" value="1"/>
</dbReference>
<dbReference type="InterPro" id="IPR043519">
    <property type="entry name" value="NT_sf"/>
</dbReference>
<dbReference type="SUPFAM" id="SSF81301">
    <property type="entry name" value="Nucleotidyltransferase"/>
    <property type="match status" value="1"/>
</dbReference>
<evidence type="ECO:0000313" key="3">
    <source>
        <dbReference type="Proteomes" id="UP000095709"/>
    </source>
</evidence>
<dbReference type="Gene3D" id="3.30.460.10">
    <property type="entry name" value="Beta Polymerase, domain 2"/>
    <property type="match status" value="1"/>
</dbReference>
<dbReference type="InterPro" id="IPR052548">
    <property type="entry name" value="Type_VII_TA_antitoxin"/>
</dbReference>
<dbReference type="Pfam" id="PF18765">
    <property type="entry name" value="Polbeta"/>
    <property type="match status" value="1"/>
</dbReference>
<organism evidence="2 3">
    <name type="scientific">Fusicatenibacter saccharivorans</name>
    <dbReference type="NCBI Taxonomy" id="1150298"/>
    <lineage>
        <taxon>Bacteria</taxon>
        <taxon>Bacillati</taxon>
        <taxon>Bacillota</taxon>
        <taxon>Clostridia</taxon>
        <taxon>Lachnospirales</taxon>
        <taxon>Lachnospiraceae</taxon>
        <taxon>Fusicatenibacter</taxon>
    </lineage>
</organism>
<dbReference type="CDD" id="cd05403">
    <property type="entry name" value="NT_KNTase_like"/>
    <property type="match status" value="1"/>
</dbReference>
<reference evidence="2 3" key="1">
    <citation type="submission" date="2015-09" db="EMBL/GenBank/DDBJ databases">
        <authorList>
            <consortium name="Pathogen Informatics"/>
        </authorList>
    </citation>
    <scope>NUCLEOTIDE SEQUENCE [LARGE SCALE GENOMIC DNA]</scope>
    <source>
        <strain evidence="2 3">2789STDY5834885</strain>
    </source>
</reference>
<dbReference type="PANTHER" id="PTHR33933:SF1">
    <property type="entry name" value="PROTEIN ADENYLYLTRANSFERASE MNTA-RELATED"/>
    <property type="match status" value="1"/>
</dbReference>
<dbReference type="Proteomes" id="UP000095709">
    <property type="component" value="Unassembled WGS sequence"/>
</dbReference>
<feature type="domain" description="Polymerase beta nucleotidyltransferase" evidence="1">
    <location>
        <begin position="25"/>
        <end position="77"/>
    </location>
</feature>
<proteinExistence type="predicted"/>
<dbReference type="AlphaFoldDB" id="A0A174HFB6"/>
<dbReference type="InterPro" id="IPR041633">
    <property type="entry name" value="Polbeta"/>
</dbReference>